<name>A0A0H5QQA3_9EUKA</name>
<organism evidence="1">
    <name type="scientific">Spongospora subterranea</name>
    <dbReference type="NCBI Taxonomy" id="70186"/>
    <lineage>
        <taxon>Eukaryota</taxon>
        <taxon>Sar</taxon>
        <taxon>Rhizaria</taxon>
        <taxon>Endomyxa</taxon>
        <taxon>Phytomyxea</taxon>
        <taxon>Plasmodiophorida</taxon>
        <taxon>Plasmodiophoridae</taxon>
        <taxon>Spongospora</taxon>
    </lineage>
</organism>
<reference evidence="1" key="1">
    <citation type="submission" date="2015-04" db="EMBL/GenBank/DDBJ databases">
        <title>The genome sequence of the plant pathogenic Rhizarian Plasmodiophora brassicae reveals insights in its biotrophic life cycle and the origin of chitin synthesis.</title>
        <authorList>
            <person name="Schwelm A."/>
            <person name="Fogelqvist J."/>
            <person name="Knaust A."/>
            <person name="Julke S."/>
            <person name="Lilja T."/>
            <person name="Dhandapani V."/>
            <person name="Bonilla-Rosso G."/>
            <person name="Karlsson M."/>
            <person name="Shevchenko A."/>
            <person name="Choi S.R."/>
            <person name="Kim H.G."/>
            <person name="Park J.Y."/>
            <person name="Lim Y.P."/>
            <person name="Ludwig-Muller J."/>
            <person name="Dixelius C."/>
        </authorList>
    </citation>
    <scope>NUCLEOTIDE SEQUENCE</scope>
    <source>
        <tissue evidence="1">Potato root galls</tissue>
    </source>
</reference>
<protein>
    <submittedName>
        <fullName evidence="1">Uncharacterized protein</fullName>
    </submittedName>
</protein>
<proteinExistence type="predicted"/>
<sequence length="107" mass="11823">LQELEERFYSMSVAGAAMKIHALSLQLVMVCTVPADVECPSCYSDSARALIGSQPPSDLAVHHDRLREMLKQVRTTRDEPLQEKIAAEVATQLSQHFHSNASNNSLC</sequence>
<feature type="non-terminal residue" evidence="1">
    <location>
        <position position="1"/>
    </location>
</feature>
<accession>A0A0H5QQA3</accession>
<dbReference type="AlphaFoldDB" id="A0A0H5QQA3"/>
<dbReference type="EMBL" id="HACM01003771">
    <property type="protein sequence ID" value="CRZ04213.1"/>
    <property type="molecule type" value="Transcribed_RNA"/>
</dbReference>
<evidence type="ECO:0000313" key="1">
    <source>
        <dbReference type="EMBL" id="CRZ04213.1"/>
    </source>
</evidence>